<evidence type="ECO:0000256" key="1">
    <source>
        <dbReference type="SAM" id="MobiDB-lite"/>
    </source>
</evidence>
<feature type="compositionally biased region" description="Basic and acidic residues" evidence="1">
    <location>
        <begin position="49"/>
        <end position="67"/>
    </location>
</feature>
<dbReference type="GeneID" id="87960010"/>
<keyword evidence="4" id="KW-1185">Reference proteome</keyword>
<accession>A0ABZ1DD07</accession>
<gene>
    <name evidence="3" type="ORF">IL334_007880</name>
</gene>
<feature type="compositionally biased region" description="Low complexity" evidence="1">
    <location>
        <begin position="150"/>
        <end position="178"/>
    </location>
</feature>
<feature type="compositionally biased region" description="Basic and acidic residues" evidence="1">
    <location>
        <begin position="191"/>
        <end position="203"/>
    </location>
</feature>
<name>A0ABZ1DD07_9TREE</name>
<dbReference type="Pfam" id="PF15377">
    <property type="entry name" value="DUF4604"/>
    <property type="match status" value="1"/>
</dbReference>
<dbReference type="InterPro" id="IPR027911">
    <property type="entry name" value="DUF4604"/>
</dbReference>
<organism evidence="3 4">
    <name type="scientific">Kwoniella shivajii</name>
    <dbReference type="NCBI Taxonomy" id="564305"/>
    <lineage>
        <taxon>Eukaryota</taxon>
        <taxon>Fungi</taxon>
        <taxon>Dikarya</taxon>
        <taxon>Basidiomycota</taxon>
        <taxon>Agaricomycotina</taxon>
        <taxon>Tremellomycetes</taxon>
        <taxon>Tremellales</taxon>
        <taxon>Cryptococcaceae</taxon>
        <taxon>Kwoniella</taxon>
    </lineage>
</organism>
<dbReference type="EMBL" id="CP141891">
    <property type="protein sequence ID" value="WRT70881.1"/>
    <property type="molecule type" value="Genomic_DNA"/>
</dbReference>
<evidence type="ECO:0000313" key="4">
    <source>
        <dbReference type="Proteomes" id="UP001329825"/>
    </source>
</evidence>
<evidence type="ECO:0000313" key="3">
    <source>
        <dbReference type="EMBL" id="WRT70881.1"/>
    </source>
</evidence>
<sequence>MSKKERGPSKQQLSNLSYVAVKPKFLQNFGKPPSPPPPSSASSSSRFQVDPRNDGREAIPSRPKEGRWAGGSDDEGDNDPRLKNGGKGGGEGGEEESDDEWGETFGGGGEEGPQIVVLKQGRHLSKDEVNKLRRKARGEPSLSPQPETDSQSTSKSNVNSTSSQSKSKSAIIPKSNSNTNKRKLVGSTVEDGQKEDGKRDGEKKKKKKAKKGMLSFDEAEGEE</sequence>
<evidence type="ECO:0000259" key="2">
    <source>
        <dbReference type="Pfam" id="PF15377"/>
    </source>
</evidence>
<dbReference type="Proteomes" id="UP001329825">
    <property type="component" value="Chromosome 11"/>
</dbReference>
<reference evidence="3 4" key="1">
    <citation type="submission" date="2024-01" db="EMBL/GenBank/DDBJ databases">
        <title>Comparative genomics of Cryptococcus and Kwoniella reveals pathogenesis evolution and contrasting modes of karyotype evolution via chromosome fusion or intercentromeric recombination.</title>
        <authorList>
            <person name="Coelho M.A."/>
            <person name="David-Palma M."/>
            <person name="Shea T."/>
            <person name="Bowers K."/>
            <person name="McGinley-Smith S."/>
            <person name="Mohammad A.W."/>
            <person name="Gnirke A."/>
            <person name="Yurkov A.M."/>
            <person name="Nowrousian M."/>
            <person name="Sun S."/>
            <person name="Cuomo C.A."/>
            <person name="Heitman J."/>
        </authorList>
    </citation>
    <scope>NUCLEOTIDE SEQUENCE [LARGE SCALE GENOMIC DNA]</scope>
    <source>
        <strain evidence="3">CBS 11374</strain>
    </source>
</reference>
<dbReference type="RefSeq" id="XP_062795620.1">
    <property type="nucleotide sequence ID" value="XM_062939569.1"/>
</dbReference>
<proteinExistence type="predicted"/>
<feature type="region of interest" description="Disordered" evidence="1">
    <location>
        <begin position="24"/>
        <end position="223"/>
    </location>
</feature>
<feature type="compositionally biased region" description="Acidic residues" evidence="1">
    <location>
        <begin position="92"/>
        <end position="102"/>
    </location>
</feature>
<protein>
    <recommendedName>
        <fullName evidence="2">DUF4604 domain-containing protein</fullName>
    </recommendedName>
</protein>
<feature type="domain" description="DUF4604" evidence="2">
    <location>
        <begin position="14"/>
        <end position="220"/>
    </location>
</feature>